<organism evidence="1 2">
    <name type="scientific">Nostoc sphaeroides CCNUC1</name>
    <dbReference type="NCBI Taxonomy" id="2653204"/>
    <lineage>
        <taxon>Bacteria</taxon>
        <taxon>Bacillati</taxon>
        <taxon>Cyanobacteriota</taxon>
        <taxon>Cyanophyceae</taxon>
        <taxon>Nostocales</taxon>
        <taxon>Nostocaceae</taxon>
        <taxon>Nostoc</taxon>
    </lineage>
</organism>
<gene>
    <name evidence="1" type="ORF">GXM_10146</name>
</gene>
<proteinExistence type="predicted"/>
<dbReference type="EMBL" id="CP045232">
    <property type="protein sequence ID" value="QFS52882.1"/>
    <property type="molecule type" value="Genomic_DNA"/>
</dbReference>
<dbReference type="Proteomes" id="UP000326678">
    <property type="component" value="Chromosome pGXM05"/>
</dbReference>
<keyword evidence="2" id="KW-1185">Reference proteome</keyword>
<dbReference type="KEGG" id="nsh:GXM_10146"/>
<name>A0A5P8WKA6_9NOSO</name>
<dbReference type="AlphaFoldDB" id="A0A5P8WKA6"/>
<evidence type="ECO:0000313" key="2">
    <source>
        <dbReference type="Proteomes" id="UP000326678"/>
    </source>
</evidence>
<protein>
    <submittedName>
        <fullName evidence="1">Uncharacterized protein</fullName>
    </submittedName>
</protein>
<sequence>MVQGFADSGTLFEWVYKLIKRNFLGSLDYRGNFVLSD</sequence>
<reference evidence="1 2" key="1">
    <citation type="submission" date="2019-10" db="EMBL/GenBank/DDBJ databases">
        <title>Genomic and transcriptomic insights into the perfect genentic adaptation of a filamentous nitrogen-fixing cyanobacterium to rice fields.</title>
        <authorList>
            <person name="Chen Z."/>
        </authorList>
    </citation>
    <scope>NUCLEOTIDE SEQUENCE [LARGE SCALE GENOMIC DNA]</scope>
    <source>
        <strain evidence="1">CCNUC1</strain>
    </source>
</reference>
<evidence type="ECO:0000313" key="1">
    <source>
        <dbReference type="EMBL" id="QFS52882.1"/>
    </source>
</evidence>
<accession>A0A5P8WKA6</accession>